<evidence type="ECO:0000256" key="1">
    <source>
        <dbReference type="SAM" id="MobiDB-lite"/>
    </source>
</evidence>
<gene>
    <name evidence="2" type="ORF">AYBTSS11_LOCUS6909</name>
</gene>
<name>A0AA86S0R5_9FABA</name>
<dbReference type="AlphaFoldDB" id="A0AA86S0R5"/>
<reference evidence="2" key="1">
    <citation type="submission" date="2023-10" db="EMBL/GenBank/DDBJ databases">
        <authorList>
            <person name="Domelevo Entfellner J.-B."/>
        </authorList>
    </citation>
    <scope>NUCLEOTIDE SEQUENCE</scope>
</reference>
<dbReference type="Proteomes" id="UP001189624">
    <property type="component" value="Chromosome 3"/>
</dbReference>
<feature type="compositionally biased region" description="Basic residues" evidence="1">
    <location>
        <begin position="78"/>
        <end position="94"/>
    </location>
</feature>
<dbReference type="Gramene" id="rna-AYBTSS11_LOCUS6909">
    <property type="protein sequence ID" value="CAJ1935446.1"/>
    <property type="gene ID" value="gene-AYBTSS11_LOCUS6909"/>
</dbReference>
<evidence type="ECO:0000313" key="2">
    <source>
        <dbReference type="EMBL" id="CAJ1935446.1"/>
    </source>
</evidence>
<protein>
    <submittedName>
        <fullName evidence="2">Uncharacterized protein</fullName>
    </submittedName>
</protein>
<keyword evidence="3" id="KW-1185">Reference proteome</keyword>
<evidence type="ECO:0000313" key="3">
    <source>
        <dbReference type="Proteomes" id="UP001189624"/>
    </source>
</evidence>
<feature type="compositionally biased region" description="Polar residues" evidence="1">
    <location>
        <begin position="15"/>
        <end position="26"/>
    </location>
</feature>
<feature type="region of interest" description="Disordered" evidence="1">
    <location>
        <begin position="1"/>
        <end position="100"/>
    </location>
</feature>
<accession>A0AA86S0R5</accession>
<sequence length="116" mass="13794">MRTQHQHESHAAPSRGSTVSTLQNPNRPEIPKSHGTMRNPNYTIRDCTKRETKHVVPRSPKKEATEDGSCSLRLKERPVKKKKKKNRYTKKWKNQPRISETRALMIRRQRRWRDRG</sequence>
<feature type="compositionally biased region" description="Basic and acidic residues" evidence="1">
    <location>
        <begin position="46"/>
        <end position="65"/>
    </location>
</feature>
<proteinExistence type="predicted"/>
<organism evidence="2 3">
    <name type="scientific">Sphenostylis stenocarpa</name>
    <dbReference type="NCBI Taxonomy" id="92480"/>
    <lineage>
        <taxon>Eukaryota</taxon>
        <taxon>Viridiplantae</taxon>
        <taxon>Streptophyta</taxon>
        <taxon>Embryophyta</taxon>
        <taxon>Tracheophyta</taxon>
        <taxon>Spermatophyta</taxon>
        <taxon>Magnoliopsida</taxon>
        <taxon>eudicotyledons</taxon>
        <taxon>Gunneridae</taxon>
        <taxon>Pentapetalae</taxon>
        <taxon>rosids</taxon>
        <taxon>fabids</taxon>
        <taxon>Fabales</taxon>
        <taxon>Fabaceae</taxon>
        <taxon>Papilionoideae</taxon>
        <taxon>50 kb inversion clade</taxon>
        <taxon>NPAAA clade</taxon>
        <taxon>indigoferoid/millettioid clade</taxon>
        <taxon>Phaseoleae</taxon>
        <taxon>Sphenostylis</taxon>
    </lineage>
</organism>
<dbReference type="EMBL" id="OY731400">
    <property type="protein sequence ID" value="CAJ1935446.1"/>
    <property type="molecule type" value="Genomic_DNA"/>
</dbReference>
<feature type="compositionally biased region" description="Basic and acidic residues" evidence="1">
    <location>
        <begin position="1"/>
        <end position="10"/>
    </location>
</feature>